<dbReference type="AlphaFoldDB" id="A0A066WI70"/>
<feature type="compositionally biased region" description="Basic residues" evidence="1">
    <location>
        <begin position="108"/>
        <end position="121"/>
    </location>
</feature>
<gene>
    <name evidence="2" type="ORF">K437DRAFT_64859</name>
</gene>
<reference evidence="2 3" key="1">
    <citation type="submission" date="2014-05" db="EMBL/GenBank/DDBJ databases">
        <title>Draft genome sequence of a rare smut relative, Tilletiaria anomala UBC 951.</title>
        <authorList>
            <consortium name="DOE Joint Genome Institute"/>
            <person name="Toome M."/>
            <person name="Kuo A."/>
            <person name="Henrissat B."/>
            <person name="Lipzen A."/>
            <person name="Tritt A."/>
            <person name="Yoshinaga Y."/>
            <person name="Zane M."/>
            <person name="Barry K."/>
            <person name="Grigoriev I.V."/>
            <person name="Spatafora J.W."/>
            <person name="Aimea M.C."/>
        </authorList>
    </citation>
    <scope>NUCLEOTIDE SEQUENCE [LARGE SCALE GENOMIC DNA]</scope>
    <source>
        <strain evidence="2 3">UBC 951</strain>
    </source>
</reference>
<dbReference type="EMBL" id="JMSN01000019">
    <property type="protein sequence ID" value="KDN50350.1"/>
    <property type="molecule type" value="Genomic_DNA"/>
</dbReference>
<dbReference type="RefSeq" id="XP_013244475.1">
    <property type="nucleotide sequence ID" value="XM_013389021.1"/>
</dbReference>
<accession>A0A066WI70</accession>
<evidence type="ECO:0000313" key="2">
    <source>
        <dbReference type="EMBL" id="KDN50350.1"/>
    </source>
</evidence>
<sequence length="176" mass="20191">MPFDAEPVTSNADSATCRLTSSNLAKVPGLHDRTQDYVHYQMHFTAPIDQAFDVPNSAAQNAIKNVDRHTEEHRKRLEERRARRSERANILQDESKTTAQRIREDKKRRARLQQQREKKRQNSPAWASENDNGSNAKPKAAKRKLGSLPRSAQEKYKNVIASRRLTWPRSAFSTAV</sequence>
<protein>
    <submittedName>
        <fullName evidence="2">Uncharacterized protein</fullName>
    </submittedName>
</protein>
<dbReference type="GeneID" id="25267680"/>
<dbReference type="InParanoid" id="A0A066WI70"/>
<organism evidence="2 3">
    <name type="scientific">Tilletiaria anomala (strain ATCC 24038 / CBS 436.72 / UBC 951)</name>
    <dbReference type="NCBI Taxonomy" id="1037660"/>
    <lineage>
        <taxon>Eukaryota</taxon>
        <taxon>Fungi</taxon>
        <taxon>Dikarya</taxon>
        <taxon>Basidiomycota</taxon>
        <taxon>Ustilaginomycotina</taxon>
        <taxon>Exobasidiomycetes</taxon>
        <taxon>Georgefischeriales</taxon>
        <taxon>Tilletiariaceae</taxon>
        <taxon>Tilletiaria</taxon>
    </lineage>
</organism>
<dbReference type="Proteomes" id="UP000027361">
    <property type="component" value="Unassembled WGS sequence"/>
</dbReference>
<feature type="compositionally biased region" description="Basic and acidic residues" evidence="1">
    <location>
        <begin position="78"/>
        <end position="107"/>
    </location>
</feature>
<comment type="caution">
    <text evidence="2">The sequence shown here is derived from an EMBL/GenBank/DDBJ whole genome shotgun (WGS) entry which is preliminary data.</text>
</comment>
<evidence type="ECO:0000256" key="1">
    <source>
        <dbReference type="SAM" id="MobiDB-lite"/>
    </source>
</evidence>
<feature type="region of interest" description="Disordered" evidence="1">
    <location>
        <begin position="78"/>
        <end position="155"/>
    </location>
</feature>
<proteinExistence type="predicted"/>
<name>A0A066WI70_TILAU</name>
<keyword evidence="3" id="KW-1185">Reference proteome</keyword>
<feature type="compositionally biased region" description="Polar residues" evidence="1">
    <location>
        <begin position="122"/>
        <end position="135"/>
    </location>
</feature>
<dbReference type="HOGENOM" id="CLU_1526214_0_0_1"/>
<evidence type="ECO:0000313" key="3">
    <source>
        <dbReference type="Proteomes" id="UP000027361"/>
    </source>
</evidence>